<dbReference type="EMBL" id="AFNH02000386">
    <property type="protein sequence ID" value="EZG72870.1"/>
    <property type="molecule type" value="Genomic_DNA"/>
</dbReference>
<organism evidence="2 3">
    <name type="scientific">Gregarina niphandrodes</name>
    <name type="common">Septate eugregarine</name>
    <dbReference type="NCBI Taxonomy" id="110365"/>
    <lineage>
        <taxon>Eukaryota</taxon>
        <taxon>Sar</taxon>
        <taxon>Alveolata</taxon>
        <taxon>Apicomplexa</taxon>
        <taxon>Conoidasida</taxon>
        <taxon>Gregarinasina</taxon>
        <taxon>Eugregarinorida</taxon>
        <taxon>Gregarinidae</taxon>
        <taxon>Gregarina</taxon>
    </lineage>
</organism>
<proteinExistence type="predicted"/>
<gene>
    <name evidence="2" type="ORF">GNI_050290</name>
</gene>
<feature type="region of interest" description="Disordered" evidence="1">
    <location>
        <begin position="49"/>
        <end position="68"/>
    </location>
</feature>
<accession>A0A023B9J5</accession>
<sequence>MLNLGSVGPHEDAMVPEEEVQTLNEHAPSLDPDLPLNDESSLTGILSDNSLDLVGQPRSDASPSSPDRELVLRLSMRPEVENTTSFPSPIFGSVAPDRSAPGGAAPVIYPGGCVPTCVQPERSVSCRRVLRRPADLLRSKNVDELEEQAVYEEEDRSSNVTRRHIYTRSVKPRSLWNKHEQFRRWVYSLFSAVVS</sequence>
<reference evidence="2" key="1">
    <citation type="submission" date="2013-12" db="EMBL/GenBank/DDBJ databases">
        <authorList>
            <person name="Omoto C.K."/>
            <person name="Sibley D."/>
            <person name="Venepally P."/>
            <person name="Hadjithomas M."/>
            <person name="Karamycheva S."/>
            <person name="Brunk B."/>
            <person name="Roos D."/>
            <person name="Caler E."/>
            <person name="Lorenzi H."/>
        </authorList>
    </citation>
    <scope>NUCLEOTIDE SEQUENCE</scope>
</reference>
<protein>
    <submittedName>
        <fullName evidence="2">Uncharacterized protein</fullName>
    </submittedName>
</protein>
<comment type="caution">
    <text evidence="2">The sequence shown here is derived from an EMBL/GenBank/DDBJ whole genome shotgun (WGS) entry which is preliminary data.</text>
</comment>
<dbReference type="Proteomes" id="UP000019763">
    <property type="component" value="Unassembled WGS sequence"/>
</dbReference>
<dbReference type="AlphaFoldDB" id="A0A023B9J5"/>
<evidence type="ECO:0000256" key="1">
    <source>
        <dbReference type="SAM" id="MobiDB-lite"/>
    </source>
</evidence>
<keyword evidence="3" id="KW-1185">Reference proteome</keyword>
<feature type="region of interest" description="Disordered" evidence="1">
    <location>
        <begin position="1"/>
        <end position="43"/>
    </location>
</feature>
<dbReference type="RefSeq" id="XP_011129729.1">
    <property type="nucleotide sequence ID" value="XM_011131427.1"/>
</dbReference>
<evidence type="ECO:0000313" key="3">
    <source>
        <dbReference type="Proteomes" id="UP000019763"/>
    </source>
</evidence>
<dbReference type="VEuPathDB" id="CryptoDB:GNI_050290"/>
<dbReference type="GeneID" id="22911851"/>
<name>A0A023B9J5_GRENI</name>
<evidence type="ECO:0000313" key="2">
    <source>
        <dbReference type="EMBL" id="EZG72870.1"/>
    </source>
</evidence>